<proteinExistence type="predicted"/>
<protein>
    <recommendedName>
        <fullName evidence="4">Secretin/TonB short N-terminal domain-containing protein</fullName>
    </recommendedName>
</protein>
<comment type="caution">
    <text evidence="2">The sequence shown here is derived from an EMBL/GenBank/DDBJ whole genome shotgun (WGS) entry which is preliminary data.</text>
</comment>
<dbReference type="AlphaFoldDB" id="A0A4S4AP97"/>
<accession>A0A4S4AP97</accession>
<keyword evidence="1" id="KW-0732">Signal</keyword>
<sequence>MPNPPLSRPILMAATRRPAPPLTRLALHLACAALLPTLSAGAAFAQPAQASQEAQTHSIDIPPGRLSAVLGAYAAQAGVHLSADGALTQGLQSEGLKGRYGVAEGFARLLSRHGLQAMPKTMAAIRWRRCQRRRGRQRWHR</sequence>
<feature type="signal peptide" evidence="1">
    <location>
        <begin position="1"/>
        <end position="42"/>
    </location>
</feature>
<reference evidence="2 3" key="1">
    <citation type="submission" date="2019-04" db="EMBL/GenBank/DDBJ databases">
        <title>Azoarcus nasutitermitis sp. nov. isolated from termite nest.</title>
        <authorList>
            <person name="Lin S.-Y."/>
            <person name="Hameed A."/>
            <person name="Hsu Y.-H."/>
            <person name="Young C.-C."/>
        </authorList>
    </citation>
    <scope>NUCLEOTIDE SEQUENCE [LARGE SCALE GENOMIC DNA]</scope>
    <source>
        <strain evidence="2 3">CC-YHH838</strain>
    </source>
</reference>
<dbReference type="OrthoDB" id="8683414at2"/>
<evidence type="ECO:0008006" key="4">
    <source>
        <dbReference type="Google" id="ProtNLM"/>
    </source>
</evidence>
<evidence type="ECO:0000313" key="2">
    <source>
        <dbReference type="EMBL" id="THF61500.1"/>
    </source>
</evidence>
<evidence type="ECO:0000256" key="1">
    <source>
        <dbReference type="SAM" id="SignalP"/>
    </source>
</evidence>
<keyword evidence="3" id="KW-1185">Reference proteome</keyword>
<organism evidence="2 3">
    <name type="scientific">Pseudothauera nasutitermitis</name>
    <dbReference type="NCBI Taxonomy" id="2565930"/>
    <lineage>
        <taxon>Bacteria</taxon>
        <taxon>Pseudomonadati</taxon>
        <taxon>Pseudomonadota</taxon>
        <taxon>Betaproteobacteria</taxon>
        <taxon>Rhodocyclales</taxon>
        <taxon>Zoogloeaceae</taxon>
        <taxon>Pseudothauera</taxon>
    </lineage>
</organism>
<name>A0A4S4AP97_9RHOO</name>
<dbReference type="Proteomes" id="UP000308430">
    <property type="component" value="Unassembled WGS sequence"/>
</dbReference>
<dbReference type="Gene3D" id="3.55.50.30">
    <property type="match status" value="1"/>
</dbReference>
<gene>
    <name evidence="2" type="ORF">E6C76_20690</name>
</gene>
<feature type="chain" id="PRO_5020966103" description="Secretin/TonB short N-terminal domain-containing protein" evidence="1">
    <location>
        <begin position="43"/>
        <end position="141"/>
    </location>
</feature>
<dbReference type="EMBL" id="SSOC01000009">
    <property type="protein sequence ID" value="THF61500.1"/>
    <property type="molecule type" value="Genomic_DNA"/>
</dbReference>
<dbReference type="RefSeq" id="WP_136350161.1">
    <property type="nucleotide sequence ID" value="NZ_SSOC01000009.1"/>
</dbReference>
<evidence type="ECO:0000313" key="3">
    <source>
        <dbReference type="Proteomes" id="UP000308430"/>
    </source>
</evidence>